<keyword evidence="6 13" id="KW-0732">Signal</keyword>
<evidence type="ECO:0000259" key="14">
    <source>
        <dbReference type="Pfam" id="PF07504"/>
    </source>
</evidence>
<dbReference type="OrthoDB" id="3227768at2759"/>
<keyword evidence="9 13" id="KW-0482">Metalloprotease</keyword>
<dbReference type="PRINTS" id="PR00999">
    <property type="entry name" value="FUNGALYSIN"/>
</dbReference>
<keyword evidence="3 13" id="KW-0964">Secreted</keyword>
<evidence type="ECO:0000313" key="16">
    <source>
        <dbReference type="Proteomes" id="UP000054248"/>
    </source>
</evidence>
<evidence type="ECO:0000256" key="12">
    <source>
        <dbReference type="PIRSR" id="PIRSR601842-2"/>
    </source>
</evidence>
<feature type="chain" id="PRO_5009360347" description="Extracellular metalloproteinase" evidence="13">
    <location>
        <begin position="20"/>
        <end position="593"/>
    </location>
</feature>
<dbReference type="EMBL" id="KN823083">
    <property type="protein sequence ID" value="KIO23503.1"/>
    <property type="molecule type" value="Genomic_DNA"/>
</dbReference>
<evidence type="ECO:0000256" key="13">
    <source>
        <dbReference type="RuleBase" id="RU364017"/>
    </source>
</evidence>
<dbReference type="CDD" id="cd09596">
    <property type="entry name" value="M36"/>
    <property type="match status" value="1"/>
</dbReference>
<dbReference type="GO" id="GO:0004222">
    <property type="term" value="F:metalloendopeptidase activity"/>
    <property type="evidence" value="ECO:0007669"/>
    <property type="project" value="InterPro"/>
</dbReference>
<sequence length="593" mass="63838">MAAISKLSFIAVVLSGVLAAPLDGTSKFTTHRSRISARGVDLPSYHPAAIYETFGDGIEHPLAKRADATSEDAAVSFLEGKLGFKKGSFKYKTGFKGEGAAHVYVKQLINGIEVANSVANVAMKNNKVVAYGANFVKPKHTGPSTAKVTSDQAISLAESHLGGKWNSWPVKTEYFIKDDDSAVLTHVVQIQNEDHWYEGFIDAHAGELVNVIDFVADAAYRVVPFTKQDPTWAGFSLLTDPYDMTASPNGWHQDTSSYTTTRGNNVIAYHGSASTGQTSQSASGLVFDYTWSSTTQPSTTNNIKVGAVNAFYVANAYHDLLYKYGFTEAAYNFQSTNFNKGGKGNDAVKMSVQASGTNNANFATPADGQAGQCNMYLWTLTSPKRDGDLSNDVITHEFTHGLTNRMTGGGTGRCLTTTEAGGMGEGWSDTVAFWVETNSTTPVDFVLGTWVYNNPNGIRSVPYSTNMSTDPYTYATVSTKNEVHDIGEVWATVLIEVYWGLVAASGYSSNKTDPTGTAGNIVFLHLLVDALPIQPCNPTFLTARNAIIQADVNRYSGANKCTLWKASQDAFAKRGLGPNAANYKNDYSVPSGC</sequence>
<feature type="binding site" evidence="12">
    <location>
        <position position="400"/>
    </location>
    <ligand>
        <name>Zn(2+)</name>
        <dbReference type="ChEBI" id="CHEBI:29105"/>
        <note>catalytic</note>
    </ligand>
</feature>
<evidence type="ECO:0000256" key="4">
    <source>
        <dbReference type="ARBA" id="ARBA00022670"/>
    </source>
</evidence>
<dbReference type="GO" id="GO:0005615">
    <property type="term" value="C:extracellular space"/>
    <property type="evidence" value="ECO:0007669"/>
    <property type="project" value="InterPro"/>
</dbReference>
<evidence type="ECO:0000256" key="2">
    <source>
        <dbReference type="ARBA" id="ARBA00006006"/>
    </source>
</evidence>
<dbReference type="Pfam" id="PF07504">
    <property type="entry name" value="FTP"/>
    <property type="match status" value="1"/>
</dbReference>
<dbReference type="InterPro" id="IPR011096">
    <property type="entry name" value="FTP_domain"/>
</dbReference>
<evidence type="ECO:0000256" key="3">
    <source>
        <dbReference type="ARBA" id="ARBA00022525"/>
    </source>
</evidence>
<gene>
    <name evidence="15" type="ORF">M407DRAFT_77986</name>
</gene>
<organism evidence="15 16">
    <name type="scientific">Tulasnella calospora MUT 4182</name>
    <dbReference type="NCBI Taxonomy" id="1051891"/>
    <lineage>
        <taxon>Eukaryota</taxon>
        <taxon>Fungi</taxon>
        <taxon>Dikarya</taxon>
        <taxon>Basidiomycota</taxon>
        <taxon>Agaricomycotina</taxon>
        <taxon>Agaricomycetes</taxon>
        <taxon>Cantharellales</taxon>
        <taxon>Tulasnellaceae</taxon>
        <taxon>Tulasnella</taxon>
    </lineage>
</organism>
<evidence type="ECO:0000256" key="9">
    <source>
        <dbReference type="ARBA" id="ARBA00023049"/>
    </source>
</evidence>
<feature type="binding site" evidence="12">
    <location>
        <position position="217"/>
    </location>
    <ligand>
        <name>Zn(2+)</name>
        <dbReference type="ChEBI" id="CHEBI:29105"/>
        <note>catalytic</note>
    </ligand>
</feature>
<dbReference type="GO" id="GO:0006508">
    <property type="term" value="P:proteolysis"/>
    <property type="evidence" value="ECO:0007669"/>
    <property type="project" value="UniProtKB-KW"/>
</dbReference>
<evidence type="ECO:0000313" key="15">
    <source>
        <dbReference type="EMBL" id="KIO23503.1"/>
    </source>
</evidence>
<dbReference type="Proteomes" id="UP000054248">
    <property type="component" value="Unassembled WGS sequence"/>
</dbReference>
<dbReference type="SUPFAM" id="SSF55486">
    <property type="entry name" value="Metalloproteases ('zincins'), catalytic domain"/>
    <property type="match status" value="1"/>
</dbReference>
<dbReference type="Gene3D" id="1.10.390.10">
    <property type="entry name" value="Neutral Protease Domain 2"/>
    <property type="match status" value="1"/>
</dbReference>
<comment type="subcellular location">
    <subcellularLocation>
        <location evidence="1 13">Secreted</location>
    </subcellularLocation>
</comment>
<feature type="signal peptide" evidence="13">
    <location>
        <begin position="1"/>
        <end position="19"/>
    </location>
</feature>
<feature type="active site" evidence="11">
    <location>
        <position position="397"/>
    </location>
</feature>
<dbReference type="InterPro" id="IPR050371">
    <property type="entry name" value="Fungal_virulence_M36"/>
</dbReference>
<keyword evidence="7 13" id="KW-0378">Hydrolase</keyword>
<evidence type="ECO:0000256" key="6">
    <source>
        <dbReference type="ARBA" id="ARBA00022729"/>
    </source>
</evidence>
<dbReference type="InterPro" id="IPR001842">
    <property type="entry name" value="Peptidase_M36"/>
</dbReference>
<dbReference type="GO" id="GO:0008270">
    <property type="term" value="F:zinc ion binding"/>
    <property type="evidence" value="ECO:0007669"/>
    <property type="project" value="InterPro"/>
</dbReference>
<protein>
    <recommendedName>
        <fullName evidence="13">Extracellular metalloproteinase</fullName>
        <ecNumber evidence="13">3.4.24.-</ecNumber>
    </recommendedName>
    <alternativeName>
        <fullName evidence="13">Fungalysin</fullName>
    </alternativeName>
</protein>
<dbReference type="PANTHER" id="PTHR33478">
    <property type="entry name" value="EXTRACELLULAR METALLOPROTEINASE MEP"/>
    <property type="match status" value="1"/>
</dbReference>
<feature type="binding site" evidence="12">
    <location>
        <position position="396"/>
    </location>
    <ligand>
        <name>Zn(2+)</name>
        <dbReference type="ChEBI" id="CHEBI:29105"/>
        <note>catalytic</note>
    </ligand>
</feature>
<keyword evidence="10 13" id="KW-0865">Zymogen</keyword>
<reference evidence="16" key="2">
    <citation type="submission" date="2015-01" db="EMBL/GenBank/DDBJ databases">
        <title>Evolutionary Origins and Diversification of the Mycorrhizal Mutualists.</title>
        <authorList>
            <consortium name="DOE Joint Genome Institute"/>
            <consortium name="Mycorrhizal Genomics Consortium"/>
            <person name="Kohler A."/>
            <person name="Kuo A."/>
            <person name="Nagy L.G."/>
            <person name="Floudas D."/>
            <person name="Copeland A."/>
            <person name="Barry K.W."/>
            <person name="Cichocki N."/>
            <person name="Veneault-Fourrey C."/>
            <person name="LaButti K."/>
            <person name="Lindquist E.A."/>
            <person name="Lipzen A."/>
            <person name="Lundell T."/>
            <person name="Morin E."/>
            <person name="Murat C."/>
            <person name="Riley R."/>
            <person name="Ohm R."/>
            <person name="Sun H."/>
            <person name="Tunlid A."/>
            <person name="Henrissat B."/>
            <person name="Grigoriev I.V."/>
            <person name="Hibbett D.S."/>
            <person name="Martin F."/>
        </authorList>
    </citation>
    <scope>NUCLEOTIDE SEQUENCE [LARGE SCALE GENOMIC DNA]</scope>
    <source>
        <strain evidence="16">MUT 4182</strain>
    </source>
</reference>
<feature type="binding site" evidence="12">
    <location>
        <position position="425"/>
    </location>
    <ligand>
        <name>Zn(2+)</name>
        <dbReference type="ChEBI" id="CHEBI:29105"/>
        <note>catalytic</note>
    </ligand>
</feature>
<dbReference type="PANTHER" id="PTHR33478:SF1">
    <property type="entry name" value="EXTRACELLULAR METALLOPROTEINASE MEP"/>
    <property type="match status" value="1"/>
</dbReference>
<keyword evidence="5 12" id="KW-0479">Metal-binding</keyword>
<comment type="cofactor">
    <cofactor evidence="12">
        <name>Zn(2+)</name>
        <dbReference type="ChEBI" id="CHEBI:29105"/>
    </cofactor>
    <text evidence="12">Binds 1 zinc ion per subunit.</text>
</comment>
<evidence type="ECO:0000256" key="10">
    <source>
        <dbReference type="ARBA" id="ARBA00023145"/>
    </source>
</evidence>
<keyword evidence="16" id="KW-1185">Reference proteome</keyword>
<dbReference type="EC" id="3.4.24.-" evidence="13"/>
<evidence type="ECO:0000256" key="11">
    <source>
        <dbReference type="PIRSR" id="PIRSR601842-1"/>
    </source>
</evidence>
<evidence type="ECO:0000256" key="8">
    <source>
        <dbReference type="ARBA" id="ARBA00022833"/>
    </source>
</evidence>
<dbReference type="HOGENOM" id="CLU_012703_4_2_1"/>
<accession>A0A0C3KQ47</accession>
<comment type="similarity">
    <text evidence="2 13">Belongs to the peptidase M36 family.</text>
</comment>
<reference evidence="15 16" key="1">
    <citation type="submission" date="2014-04" db="EMBL/GenBank/DDBJ databases">
        <authorList>
            <consortium name="DOE Joint Genome Institute"/>
            <person name="Kuo A."/>
            <person name="Girlanda M."/>
            <person name="Perotto S."/>
            <person name="Kohler A."/>
            <person name="Nagy L.G."/>
            <person name="Floudas D."/>
            <person name="Copeland A."/>
            <person name="Barry K.W."/>
            <person name="Cichocki N."/>
            <person name="Veneault-Fourrey C."/>
            <person name="LaButti K."/>
            <person name="Lindquist E.A."/>
            <person name="Lipzen A."/>
            <person name="Lundell T."/>
            <person name="Morin E."/>
            <person name="Murat C."/>
            <person name="Sun H."/>
            <person name="Tunlid A."/>
            <person name="Henrissat B."/>
            <person name="Grigoriev I.V."/>
            <person name="Hibbett D.S."/>
            <person name="Martin F."/>
            <person name="Nordberg H.P."/>
            <person name="Cantor M.N."/>
            <person name="Hua S.X."/>
        </authorList>
    </citation>
    <scope>NUCLEOTIDE SEQUENCE [LARGE SCALE GENOMIC DNA]</scope>
    <source>
        <strain evidence="15 16">MUT 4182</strain>
    </source>
</reference>
<name>A0A0C3KQ47_9AGAM</name>
<dbReference type="Gene3D" id="3.10.170.10">
    <property type="match status" value="1"/>
</dbReference>
<dbReference type="InterPro" id="IPR027268">
    <property type="entry name" value="Peptidase_M4/M1_CTD_sf"/>
</dbReference>
<dbReference type="Pfam" id="PF02128">
    <property type="entry name" value="Peptidase_M36"/>
    <property type="match status" value="1"/>
</dbReference>
<evidence type="ECO:0000256" key="7">
    <source>
        <dbReference type="ARBA" id="ARBA00022801"/>
    </source>
</evidence>
<dbReference type="AlphaFoldDB" id="A0A0C3KQ47"/>
<keyword evidence="8 12" id="KW-0862">Zinc</keyword>
<evidence type="ECO:0000256" key="1">
    <source>
        <dbReference type="ARBA" id="ARBA00004613"/>
    </source>
</evidence>
<feature type="domain" description="FTP" evidence="14">
    <location>
        <begin position="98"/>
        <end position="135"/>
    </location>
</feature>
<proteinExistence type="inferred from homology"/>
<evidence type="ECO:0000256" key="5">
    <source>
        <dbReference type="ARBA" id="ARBA00022723"/>
    </source>
</evidence>
<keyword evidence="4 13" id="KW-0645">Protease</keyword>